<comment type="function">
    <text evidence="19">Phospholipid scramblase involved in autophagy. Cycles between the preautophagosomal structure/phagophore assembly site (PAS) and the cytoplasmic vesicle pool and supplies membrane for the growing autophagosome. Lipid scramblase activity plays a key role in preautophagosomal structure/phagophore assembly by distributing the phospholipids that arrive through ATG2 from the cytoplasmic to the luminal leaflet of the bilayer, thereby driving autophagosomal membrane expansion.</text>
</comment>
<evidence type="ECO:0000256" key="14">
    <source>
        <dbReference type="ARBA" id="ARBA00023329"/>
    </source>
</evidence>
<dbReference type="GO" id="GO:0034727">
    <property type="term" value="P:piecemeal microautophagy of the nucleus"/>
    <property type="evidence" value="ECO:0007669"/>
    <property type="project" value="TreeGrafter"/>
</dbReference>
<dbReference type="PANTHER" id="PTHR13038">
    <property type="entry name" value="APG9 AUTOPHAGY 9"/>
    <property type="match status" value="1"/>
</dbReference>
<dbReference type="RefSeq" id="XP_062624083.1">
    <property type="nucleotide sequence ID" value="XM_062768099.1"/>
</dbReference>
<gene>
    <name evidence="21" type="primary">ATG9</name>
    <name evidence="21" type="ORF">LOC62_01G001604</name>
</gene>
<comment type="catalytic activity">
    <reaction evidence="15">
        <text>a 1,2-diacyl-sn-glycero-3-phospho-L-serine(in) = a 1,2-diacyl-sn-glycero-3-phospho-L-serine(out)</text>
        <dbReference type="Rhea" id="RHEA:38663"/>
        <dbReference type="ChEBI" id="CHEBI:57262"/>
    </reaction>
</comment>
<evidence type="ECO:0000313" key="21">
    <source>
        <dbReference type="EMBL" id="WOO78051.1"/>
    </source>
</evidence>
<sequence length="1020" mass="113205">MPSPPPQGANSLLNLLNPYASVAQSSYPRRGDGEDAPPDSPSAVLLRELQLNSDSEERARSPALSPTPTPRRPVHVIATPSSSEDEGPPRSLVFGEPARDKGKRRSGSGGRTPKSREPDSQRVLAPPTRPWDAAPSHSPGPFRRRPSSASSSTRSRQSSRQRPESADDSLATPSTESPSPSGAPTVSSSTSGDEAPLRSARTPPLVRASPPTRSPAKAPEAEVAGYAVPTTGARRTKGRGQHKYHEVSTAEDGRRGAGADGPSKKAGLSDYNKALWGWVNVVNLDVFLQEVYAYYKGKGFWAILLARVLNLMTTGFVISFAAFLFTCIEWKKLFGWTSHNGEVGRLDDVLVDHCLRNAPFANVVLIILMGSFWTFQLVGFIRSLPRLFDLWRFYTYLLGVPDADIQTLPWPEIVRLIGLIKKDNPLQSLSNGQANALANMAVDTPPSVNAVLDAHDIANRILRRENYLIALFNKDLLDLRVRIPLPQAILGWLPPSFVIGQAYEGIPMTNAGEGQRFLTFGGSSLTKALEWNLRYCLMGFLFHPNGHVRSEVVRGKDRQELIEKLKVRLYFMGFLNLVFAPFIVLYLVVYSFFRYFEEYRNNPSSIGGRQYTPYAEWKFREFNELPHLFERRVDQSYVFAKEYIDQFPKERTALIMRFVAFVAGSFAAVLLFCSLLDPDLFLHFEVTPHRTVLFYLGIFTVVLTVSRSMVPEERFVFDPEQAMLDVVRFTHYLPNEWKGNLHSQKVHVEFGKLFQLKVMIFVRELASVILTPFILWFSLPDCSAAILDFFREFSIHVDGMGYVCSFAVFDFHRNGNLGPEGAATAAGPASESTVQAQRRRSRPGAKRIASTPAYLPNDNSKMEQSILHFKATHPDWVPSDPSASVRLDRIVGANPGVGHSPVRHARHLAGSMYAGGRGLGLGLHLKQQQNAAASQISSPGIDESRQAPGARWFAHSGGASHLATMREAMAEGDDDEEDDGEAEAMGWHRRVDDADDEDDGPGDRRLLHDAGLILQQVMNR</sequence>
<evidence type="ECO:0000256" key="5">
    <source>
        <dbReference type="ARBA" id="ARBA00006185"/>
    </source>
</evidence>
<dbReference type="Proteomes" id="UP000827549">
    <property type="component" value="Chromosome 1"/>
</dbReference>
<organism evidence="21 22">
    <name type="scientific">Vanrija pseudolonga</name>
    <dbReference type="NCBI Taxonomy" id="143232"/>
    <lineage>
        <taxon>Eukaryota</taxon>
        <taxon>Fungi</taxon>
        <taxon>Dikarya</taxon>
        <taxon>Basidiomycota</taxon>
        <taxon>Agaricomycotina</taxon>
        <taxon>Tremellomycetes</taxon>
        <taxon>Trichosporonales</taxon>
        <taxon>Trichosporonaceae</taxon>
        <taxon>Vanrija</taxon>
    </lineage>
</organism>
<dbReference type="GO" id="GO:0030659">
    <property type="term" value="C:cytoplasmic vesicle membrane"/>
    <property type="evidence" value="ECO:0007669"/>
    <property type="project" value="UniProtKB-SubCell"/>
</dbReference>
<evidence type="ECO:0000256" key="3">
    <source>
        <dbReference type="ARBA" id="ARBA00004511"/>
    </source>
</evidence>
<feature type="transmembrane region" description="Helical" evidence="19">
    <location>
        <begin position="760"/>
        <end position="779"/>
    </location>
</feature>
<feature type="compositionally biased region" description="Acidic residues" evidence="20">
    <location>
        <begin position="970"/>
        <end position="982"/>
    </location>
</feature>
<comment type="similarity">
    <text evidence="5 19">Belongs to the ATG9 family.</text>
</comment>
<dbReference type="GO" id="GO:0005776">
    <property type="term" value="C:autophagosome"/>
    <property type="evidence" value="ECO:0007669"/>
    <property type="project" value="TreeGrafter"/>
</dbReference>
<evidence type="ECO:0000256" key="20">
    <source>
        <dbReference type="SAM" id="MobiDB-lite"/>
    </source>
</evidence>
<evidence type="ECO:0000256" key="9">
    <source>
        <dbReference type="ARBA" id="ARBA00022989"/>
    </source>
</evidence>
<evidence type="ECO:0000256" key="10">
    <source>
        <dbReference type="ARBA" id="ARBA00023006"/>
    </source>
</evidence>
<dbReference type="GO" id="GO:0000422">
    <property type="term" value="P:autophagy of mitochondrion"/>
    <property type="evidence" value="ECO:0007669"/>
    <property type="project" value="TreeGrafter"/>
</dbReference>
<feature type="transmembrane region" description="Helical" evidence="19">
    <location>
        <begin position="300"/>
        <end position="325"/>
    </location>
</feature>
<evidence type="ECO:0000313" key="22">
    <source>
        <dbReference type="Proteomes" id="UP000827549"/>
    </source>
</evidence>
<evidence type="ECO:0000256" key="6">
    <source>
        <dbReference type="ARBA" id="ARBA00018074"/>
    </source>
</evidence>
<evidence type="ECO:0000256" key="18">
    <source>
        <dbReference type="ARBA" id="ARBA00024631"/>
    </source>
</evidence>
<feature type="region of interest" description="Disordered" evidence="20">
    <location>
        <begin position="969"/>
        <end position="1007"/>
    </location>
</feature>
<evidence type="ECO:0000256" key="19">
    <source>
        <dbReference type="RuleBase" id="RU364027"/>
    </source>
</evidence>
<evidence type="ECO:0000256" key="17">
    <source>
        <dbReference type="ARBA" id="ARBA00024621"/>
    </source>
</evidence>
<comment type="catalytic activity">
    <reaction evidence="16">
        <text>a 1,2-diacyl-sn-glycero-3-phosphoethanolamine(in) = a 1,2-diacyl-sn-glycero-3-phosphoethanolamine(out)</text>
        <dbReference type="Rhea" id="RHEA:38895"/>
        <dbReference type="ChEBI" id="CHEBI:64612"/>
    </reaction>
</comment>
<keyword evidence="11" id="KW-0333">Golgi apparatus</keyword>
<keyword evidence="12 19" id="KW-0445">Lipid transport</keyword>
<dbReference type="InterPro" id="IPR007241">
    <property type="entry name" value="Autophagy-rel_prot_9"/>
</dbReference>
<name>A0AAF0Y5D0_9TREE</name>
<protein>
    <recommendedName>
        <fullName evidence="6 19">Autophagy-related protein 9</fullName>
    </recommendedName>
</protein>
<feature type="transmembrane region" description="Helical" evidence="19">
    <location>
        <begin position="654"/>
        <end position="672"/>
    </location>
</feature>
<dbReference type="GO" id="GO:0034045">
    <property type="term" value="C:phagophore assembly site membrane"/>
    <property type="evidence" value="ECO:0007669"/>
    <property type="project" value="UniProtKB-SubCell"/>
</dbReference>
<comment type="subcellular location">
    <subcellularLocation>
        <location evidence="1">Cytoplasmic vesicle membrane</location>
        <topology evidence="1">Multi-pass membrane protein</topology>
    </subcellularLocation>
    <subcellularLocation>
        <location evidence="2">Endoplasmic reticulum membrane</location>
        <topology evidence="2">Multi-pass membrane protein</topology>
    </subcellularLocation>
    <subcellularLocation>
        <location evidence="4">Golgi apparatus membrane</location>
        <topology evidence="4">Multi-pass membrane protein</topology>
    </subcellularLocation>
    <subcellularLocation>
        <location evidence="3 19">Preautophagosomal structure membrane</location>
        <topology evidence="3 19">Multi-pass membrane protein</topology>
    </subcellularLocation>
</comment>
<dbReference type="GO" id="GO:0061709">
    <property type="term" value="P:reticulophagy"/>
    <property type="evidence" value="ECO:0007669"/>
    <property type="project" value="TreeGrafter"/>
</dbReference>
<feature type="compositionally biased region" description="Basic and acidic residues" evidence="20">
    <location>
        <begin position="243"/>
        <end position="257"/>
    </location>
</feature>
<dbReference type="GO" id="GO:0005789">
    <property type="term" value="C:endoplasmic reticulum membrane"/>
    <property type="evidence" value="ECO:0007669"/>
    <property type="project" value="UniProtKB-SubCell"/>
</dbReference>
<feature type="compositionally biased region" description="Low complexity" evidence="20">
    <location>
        <begin position="135"/>
        <end position="160"/>
    </location>
</feature>
<proteinExistence type="inferred from homology"/>
<evidence type="ECO:0000256" key="16">
    <source>
        <dbReference type="ARBA" id="ARBA00024615"/>
    </source>
</evidence>
<keyword evidence="13 19" id="KW-0472">Membrane</keyword>
<feature type="region of interest" description="Disordered" evidence="20">
    <location>
        <begin position="23"/>
        <end position="263"/>
    </location>
</feature>
<keyword evidence="22" id="KW-1185">Reference proteome</keyword>
<evidence type="ECO:0000256" key="11">
    <source>
        <dbReference type="ARBA" id="ARBA00023034"/>
    </source>
</evidence>
<dbReference type="GO" id="GO:0006869">
    <property type="term" value="P:lipid transport"/>
    <property type="evidence" value="ECO:0007669"/>
    <property type="project" value="UniProtKB-KW"/>
</dbReference>
<feature type="compositionally biased region" description="Low complexity" evidence="20">
    <location>
        <begin position="821"/>
        <end position="833"/>
    </location>
</feature>
<dbReference type="GO" id="GO:0034497">
    <property type="term" value="P:protein localization to phagophore assembly site"/>
    <property type="evidence" value="ECO:0007669"/>
    <property type="project" value="TreeGrafter"/>
</dbReference>
<feature type="compositionally biased region" description="Polar residues" evidence="20">
    <location>
        <begin position="171"/>
        <end position="192"/>
    </location>
</feature>
<evidence type="ECO:0000256" key="2">
    <source>
        <dbReference type="ARBA" id="ARBA00004477"/>
    </source>
</evidence>
<comment type="catalytic activity">
    <reaction evidence="18">
        <text>a 1,2-diacyl-sn-glycero-3-phosphocholine(in) = a 1,2-diacyl-sn-glycero-3-phosphocholine(out)</text>
        <dbReference type="Rhea" id="RHEA:38571"/>
        <dbReference type="ChEBI" id="CHEBI:57643"/>
    </reaction>
</comment>
<dbReference type="EMBL" id="CP086714">
    <property type="protein sequence ID" value="WOO78051.1"/>
    <property type="molecule type" value="Genomic_DNA"/>
</dbReference>
<feature type="transmembrane region" description="Helical" evidence="19">
    <location>
        <begin position="692"/>
        <end position="710"/>
    </location>
</feature>
<dbReference type="AlphaFoldDB" id="A0AAF0Y5D0"/>
<keyword evidence="14" id="KW-0968">Cytoplasmic vesicle</keyword>
<reference evidence="21" key="1">
    <citation type="submission" date="2023-10" db="EMBL/GenBank/DDBJ databases">
        <authorList>
            <person name="Noh H."/>
        </authorList>
    </citation>
    <scope>NUCLEOTIDE SEQUENCE</scope>
    <source>
        <strain evidence="21">DUCC4014</strain>
    </source>
</reference>
<evidence type="ECO:0000256" key="1">
    <source>
        <dbReference type="ARBA" id="ARBA00004439"/>
    </source>
</evidence>
<keyword evidence="9 19" id="KW-1133">Transmembrane helix</keyword>
<evidence type="ECO:0000256" key="13">
    <source>
        <dbReference type="ARBA" id="ARBA00023136"/>
    </source>
</evidence>
<evidence type="ECO:0000256" key="8">
    <source>
        <dbReference type="ARBA" id="ARBA00022692"/>
    </source>
</evidence>
<keyword evidence="8 19" id="KW-0812">Transmembrane</keyword>
<evidence type="ECO:0000256" key="15">
    <source>
        <dbReference type="ARBA" id="ARBA00024479"/>
    </source>
</evidence>
<dbReference type="GO" id="GO:0000139">
    <property type="term" value="C:Golgi membrane"/>
    <property type="evidence" value="ECO:0007669"/>
    <property type="project" value="UniProtKB-SubCell"/>
</dbReference>
<comment type="catalytic activity">
    <reaction evidence="17">
        <text>a 1,2-diacyl-sn-glycero-3-phospho-(1D-myo-inositol-3-phosphate)(in) = a 1,2-diacyl-sn-glycero-3-phospho-(1D-myo-inositol-3-phosphate)(out)</text>
        <dbReference type="Rhea" id="RHEA:67920"/>
        <dbReference type="ChEBI" id="CHEBI:58088"/>
    </reaction>
</comment>
<feature type="region of interest" description="Disordered" evidence="20">
    <location>
        <begin position="821"/>
        <end position="854"/>
    </location>
</feature>
<evidence type="ECO:0000256" key="7">
    <source>
        <dbReference type="ARBA" id="ARBA00022448"/>
    </source>
</evidence>
<keyword evidence="7 19" id="KW-0813">Transport</keyword>
<feature type="transmembrane region" description="Helical" evidence="19">
    <location>
        <begin position="360"/>
        <end position="381"/>
    </location>
</feature>
<feature type="transmembrane region" description="Helical" evidence="19">
    <location>
        <begin position="569"/>
        <end position="593"/>
    </location>
</feature>
<dbReference type="Pfam" id="PF04109">
    <property type="entry name" value="ATG9"/>
    <property type="match status" value="1"/>
</dbReference>
<accession>A0AAF0Y5D0</accession>
<dbReference type="GeneID" id="87804859"/>
<evidence type="ECO:0000256" key="12">
    <source>
        <dbReference type="ARBA" id="ARBA00023055"/>
    </source>
</evidence>
<dbReference type="PANTHER" id="PTHR13038:SF10">
    <property type="entry name" value="AUTOPHAGY-RELATED PROTEIN 9"/>
    <property type="match status" value="1"/>
</dbReference>
<keyword evidence="10 19" id="KW-0072">Autophagy</keyword>
<evidence type="ECO:0000256" key="4">
    <source>
        <dbReference type="ARBA" id="ARBA00004653"/>
    </source>
</evidence>